<dbReference type="Pfam" id="PF22585">
    <property type="entry name" value="Sialidase-like_CBM"/>
    <property type="match status" value="1"/>
</dbReference>
<dbReference type="EMBL" id="JBHUHO010000011">
    <property type="protein sequence ID" value="MFD2114962.1"/>
    <property type="molecule type" value="Genomic_DNA"/>
</dbReference>
<dbReference type="InterPro" id="IPR054490">
    <property type="entry name" value="BT_1020-like_b-sandwich_1"/>
</dbReference>
<comment type="caution">
    <text evidence="3">The sequence shown here is derived from an EMBL/GenBank/DDBJ whole genome shotgun (WGS) entry which is preliminary data.</text>
</comment>
<proteinExistence type="predicted"/>
<accession>A0ABW4YH81</accession>
<dbReference type="SUPFAM" id="SSF50939">
    <property type="entry name" value="Sialidases"/>
    <property type="match status" value="1"/>
</dbReference>
<evidence type="ECO:0000313" key="4">
    <source>
        <dbReference type="Proteomes" id="UP001597362"/>
    </source>
</evidence>
<reference evidence="4" key="1">
    <citation type="journal article" date="2019" name="Int. J. Syst. Evol. Microbiol.">
        <title>The Global Catalogue of Microorganisms (GCM) 10K type strain sequencing project: providing services to taxonomists for standard genome sequencing and annotation.</title>
        <authorList>
            <consortium name="The Broad Institute Genomics Platform"/>
            <consortium name="The Broad Institute Genome Sequencing Center for Infectious Disease"/>
            <person name="Wu L."/>
            <person name="Ma J."/>
        </authorList>
    </citation>
    <scope>NUCLEOTIDE SEQUENCE [LARGE SCALE GENOMIC DNA]</scope>
    <source>
        <strain evidence="4">GH52</strain>
    </source>
</reference>
<evidence type="ECO:0000259" key="2">
    <source>
        <dbReference type="Pfam" id="PF24067"/>
    </source>
</evidence>
<dbReference type="InterPro" id="IPR036278">
    <property type="entry name" value="Sialidase_sf"/>
</dbReference>
<evidence type="ECO:0000313" key="3">
    <source>
        <dbReference type="EMBL" id="MFD2114962.1"/>
    </source>
</evidence>
<evidence type="ECO:0000259" key="1">
    <source>
        <dbReference type="Pfam" id="PF22585"/>
    </source>
</evidence>
<feature type="domain" description="BT-1020-like structural beta-sandwich" evidence="1">
    <location>
        <begin position="411"/>
        <end position="570"/>
    </location>
</feature>
<evidence type="ECO:0008006" key="5">
    <source>
        <dbReference type="Google" id="ProtNLM"/>
    </source>
</evidence>
<gene>
    <name evidence="3" type="ORF">ACFSJH_04330</name>
</gene>
<dbReference type="InterPro" id="IPR056425">
    <property type="entry name" value="Beta-prop_BT_1020"/>
</dbReference>
<dbReference type="Proteomes" id="UP001597362">
    <property type="component" value="Unassembled WGS sequence"/>
</dbReference>
<keyword evidence="4" id="KW-1185">Reference proteome</keyword>
<name>A0ABW4YH81_9BACL</name>
<organism evidence="3 4">
    <name type="scientific">Paenibacillus yanchengensis</name>
    <dbReference type="NCBI Taxonomy" id="2035833"/>
    <lineage>
        <taxon>Bacteria</taxon>
        <taxon>Bacillati</taxon>
        <taxon>Bacillota</taxon>
        <taxon>Bacilli</taxon>
        <taxon>Bacillales</taxon>
        <taxon>Paenibacillaceae</taxon>
        <taxon>Paenibacillus</taxon>
    </lineage>
</organism>
<sequence>MGYSSDSIRFVDRTIANLDYHHGQLRPVIGVQSRQVMRASRFEDNEESSWTYNHAPMLAYWQGLFYLQYLSCPVHEHVPPGKTLLVTSADGYRWSQPTTLFPTYKLESDHHYADGEVLLEGTDALMHQRMGFYVADNGCLLALAFYGFCPTPKISPNNGKGIGRVVRQINADGSFGEIYFIRLNEHAGWTASNVNYPLYTESPDAAFVAACEQLLDDKIATQQWWEEDRSSDGFYTIEGGTAFSSYPLADGKRVGLWKHSKYAFTEDEGLTWTPMKQADSLIMAGGKVWGERMEDERYALVYNPSPIGNHRWPLALVSSEDGLQFREMLVVNGEVPPRRYFGYHKNYGMSYTRGIEATDATSPNGNMWVTYSSNKEDIWISEVPVPIRSAITGVVHDNFNHIETDKAITDWNIYSPILAPIHVVAFPSNDNKSLEISDADPYDYAKAERVFEKSSKGQMMLRLAASQTEYGQLYIELCDAGGLSPIRIRFNFTGQIELLQAGTWQPIQPYETNEWVELKVEFDAIKHRFSLFVNDVIVKKGIFSMSVATLERLVLRTGESRRTPHVETPLITEDVLQPDKVEHRAVYHVNEVKLQAIERGNNDES</sequence>
<dbReference type="Pfam" id="PF24067">
    <property type="entry name" value="Beta-prop_BT_1020"/>
    <property type="match status" value="1"/>
</dbReference>
<protein>
    <recommendedName>
        <fullName evidence="5">Six-hairpin glycosidase</fullName>
    </recommendedName>
</protein>
<dbReference type="RefSeq" id="WP_377769991.1">
    <property type="nucleotide sequence ID" value="NZ_JBHUHO010000011.1"/>
</dbReference>
<feature type="domain" description="BT-1020-like N-terminal beta-propeller" evidence="2">
    <location>
        <begin position="7"/>
        <end position="238"/>
    </location>
</feature>